<dbReference type="SUPFAM" id="SSF56112">
    <property type="entry name" value="Protein kinase-like (PK-like)"/>
    <property type="match status" value="1"/>
</dbReference>
<dbReference type="PANTHER" id="PTHR24353:SF37">
    <property type="entry name" value="CAMP-DEPENDENT PROTEIN KINASE CATALYTIC SUBUNIT PRKX"/>
    <property type="match status" value="1"/>
</dbReference>
<reference evidence="8" key="2">
    <citation type="submission" date="2013-10" db="EMBL/GenBank/DDBJ databases">
        <authorList>
            <person name="Aslett M."/>
        </authorList>
    </citation>
    <scope>NUCLEOTIDE SEQUENCE [LARGE SCALE GENOMIC DNA]</scope>
    <source>
        <strain evidence="8">Weybridge</strain>
    </source>
</reference>
<sequence>MDIFRKLLPMQKEAAQGAANHQIRIPPGKCVASNFAFANTLGTGSFGRVFLARRKDDPTAPPVAVKRLKKSSIIRQKQVDHILSEKRILQLINHPFTVNMLGTFRDDHYLYIVMEYVIGGEFFTVLRKNRRFENGASRFYAAQVTCIFEYLHGRNIIYRDLKPENLLVDSEGYLKLTDFGFAKVVETRTYTLCGTPEYIAPEVLLNKGHGKPVDWWTMGILIYEMIVGYPPFFDDEPMGVYQKILGGRIVFPKSFDRNAKLLVKRLLTPDLTKRYGNLKNGVADIKEHKWFAGFDWNALLKKSLPPPYKPVFKRTLIMFALNETTSGPANSWLNKHSDGHEHHHPWATEVCSGQQICFDCAAEILERQLPPTRKFGFVKEVQGSVQQLPQHTAGRVAHYLLHSTTFVESVDPELWGSLSAALRVAVKAAAPDEVEITLCCFSTLLQTPGGGAEVQQLALQLLQQLFSSLPETCKVIFVEEICIVDWLLETARNGKSVAQDAVQCLQQNIFASPAFLPHHLDTNGLVEGKRRAVQLNATADADWGVGILSLAAQLFESKIMVLQSEMINEGAVINRMLFAVHSKATARNSRKGNLRSNVWLHIDPCLTRFRESVLQYFATVWDSLVFAEWRSWSTSVFARHLREALQGLFGAANEWMGSGQELQGVGVRLSQFVHYDILLCSEGLLPLLADGLGCFPPESVSWIVSQALKRHSLHAPVFGRLEALLQIIDRCVAAEVEWTESGGSAALTANVALAIQGSPSLIPDFLAVVLQCLFVCCHGAHERVLKRSIGDLAEAQEKAEEAATLALVVLTVLLVQPLLGNHSDEDVAEVTSLCINAAAELAQAGPIWFSSNSLCTAEMKQATQDIAKNPANAASTQAGARLLLHTLHGQGEIDIAVAAAVGSSDVSTAGYERRSEGENCRAGAVAVSSSFSRFCPDISSEQGKGTSAIHATLEILLSRILPAAGAVGKATATISAFAYQQSKAPEPEYCICP</sequence>
<keyword evidence="9" id="KW-1185">Reference proteome</keyword>
<dbReference type="PROSITE" id="PS50011">
    <property type="entry name" value="PROTEIN_KINASE_DOM"/>
    <property type="match status" value="1"/>
</dbReference>
<evidence type="ECO:0000256" key="5">
    <source>
        <dbReference type="ARBA" id="ARBA00022840"/>
    </source>
</evidence>
<proteinExistence type="predicted"/>
<dbReference type="InterPro" id="IPR011009">
    <property type="entry name" value="Kinase-like_dom_sf"/>
</dbReference>
<dbReference type="Proteomes" id="UP000030763">
    <property type="component" value="Unassembled WGS sequence"/>
</dbReference>
<dbReference type="Gene3D" id="1.10.510.10">
    <property type="entry name" value="Transferase(Phosphotransferase) domain 1"/>
    <property type="match status" value="1"/>
</dbReference>
<dbReference type="RefSeq" id="XP_013336793.1">
    <property type="nucleotide sequence ID" value="XM_013481339.1"/>
</dbReference>
<feature type="binding site" evidence="6">
    <location>
        <position position="66"/>
    </location>
    <ligand>
        <name>ATP</name>
        <dbReference type="ChEBI" id="CHEBI:30616"/>
    </ligand>
</feature>
<evidence type="ECO:0000259" key="7">
    <source>
        <dbReference type="PROSITE" id="PS50011"/>
    </source>
</evidence>
<feature type="domain" description="Protein kinase" evidence="7">
    <location>
        <begin position="35"/>
        <end position="291"/>
    </location>
</feature>
<dbReference type="Gene3D" id="3.30.200.20">
    <property type="entry name" value="Phosphorylase Kinase, domain 1"/>
    <property type="match status" value="1"/>
</dbReference>
<evidence type="ECO:0000256" key="1">
    <source>
        <dbReference type="ARBA" id="ARBA00022527"/>
    </source>
</evidence>
<dbReference type="InterPro" id="IPR008271">
    <property type="entry name" value="Ser/Thr_kinase_AS"/>
</dbReference>
<organism evidence="8 9">
    <name type="scientific">Eimeria maxima</name>
    <name type="common">Coccidian parasite</name>
    <dbReference type="NCBI Taxonomy" id="5804"/>
    <lineage>
        <taxon>Eukaryota</taxon>
        <taxon>Sar</taxon>
        <taxon>Alveolata</taxon>
        <taxon>Apicomplexa</taxon>
        <taxon>Conoidasida</taxon>
        <taxon>Coccidia</taxon>
        <taxon>Eucoccidiorida</taxon>
        <taxon>Eimeriorina</taxon>
        <taxon>Eimeriidae</taxon>
        <taxon>Eimeria</taxon>
    </lineage>
</organism>
<dbReference type="FunFam" id="1.10.510.10:FF:000005">
    <property type="entry name" value="cAMP-dependent protein kinase catalytic subunit alpha"/>
    <property type="match status" value="1"/>
</dbReference>
<evidence type="ECO:0000256" key="2">
    <source>
        <dbReference type="ARBA" id="ARBA00022679"/>
    </source>
</evidence>
<dbReference type="GO" id="GO:0004691">
    <property type="term" value="F:cAMP-dependent protein kinase activity"/>
    <property type="evidence" value="ECO:0007669"/>
    <property type="project" value="TreeGrafter"/>
</dbReference>
<evidence type="ECO:0000256" key="4">
    <source>
        <dbReference type="ARBA" id="ARBA00022777"/>
    </source>
</evidence>
<evidence type="ECO:0000313" key="8">
    <source>
        <dbReference type="EMBL" id="CDJ60148.1"/>
    </source>
</evidence>
<name>U6MAS2_EIMMA</name>
<dbReference type="PROSITE" id="PS00108">
    <property type="entry name" value="PROTEIN_KINASE_ST"/>
    <property type="match status" value="1"/>
</dbReference>
<reference evidence="8" key="1">
    <citation type="submission" date="2013-10" db="EMBL/GenBank/DDBJ databases">
        <title>Genomic analysis of the causative agents of coccidiosis in chickens.</title>
        <authorList>
            <person name="Reid A.J."/>
            <person name="Blake D."/>
            <person name="Billington K."/>
            <person name="Browne H."/>
            <person name="Dunn M."/>
            <person name="Hung S."/>
            <person name="Kawahara F."/>
            <person name="Miranda-Saavedra D."/>
            <person name="Mourier T."/>
            <person name="Nagra H."/>
            <person name="Otto T.D."/>
            <person name="Rawlings N."/>
            <person name="Sanchez A."/>
            <person name="Sanders M."/>
            <person name="Subramaniam C."/>
            <person name="Tay Y."/>
            <person name="Dear P."/>
            <person name="Doerig C."/>
            <person name="Gruber A."/>
            <person name="Parkinson J."/>
            <person name="Shirley M."/>
            <person name="Wan K.L."/>
            <person name="Berriman M."/>
            <person name="Tomley F."/>
            <person name="Pain A."/>
        </authorList>
    </citation>
    <scope>NUCLEOTIDE SEQUENCE [LARGE SCALE GENOMIC DNA]</scope>
    <source>
        <strain evidence="8">Weybridge</strain>
    </source>
</reference>
<gene>
    <name evidence="8" type="ORF">EMWEY_00027930</name>
</gene>
<dbReference type="PANTHER" id="PTHR24353">
    <property type="entry name" value="CYCLIC NUCLEOTIDE-DEPENDENT PROTEIN KINASE"/>
    <property type="match status" value="1"/>
</dbReference>
<dbReference type="SMART" id="SM00220">
    <property type="entry name" value="S_TKc"/>
    <property type="match status" value="1"/>
</dbReference>
<evidence type="ECO:0000256" key="3">
    <source>
        <dbReference type="ARBA" id="ARBA00022741"/>
    </source>
</evidence>
<dbReference type="GO" id="GO:0005524">
    <property type="term" value="F:ATP binding"/>
    <property type="evidence" value="ECO:0007669"/>
    <property type="project" value="UniProtKB-UniRule"/>
</dbReference>
<keyword evidence="3 6" id="KW-0547">Nucleotide-binding</keyword>
<dbReference type="InterPro" id="IPR017441">
    <property type="entry name" value="Protein_kinase_ATP_BS"/>
</dbReference>
<dbReference type="OrthoDB" id="63267at2759"/>
<keyword evidence="4 8" id="KW-0418">Kinase</keyword>
<dbReference type="Pfam" id="PF00069">
    <property type="entry name" value="Pkinase"/>
    <property type="match status" value="1"/>
</dbReference>
<evidence type="ECO:0000256" key="6">
    <source>
        <dbReference type="PROSITE-ProRule" id="PRU10141"/>
    </source>
</evidence>
<dbReference type="PROSITE" id="PS00107">
    <property type="entry name" value="PROTEIN_KINASE_ATP"/>
    <property type="match status" value="1"/>
</dbReference>
<dbReference type="GeneID" id="25336779"/>
<dbReference type="CDD" id="cd05580">
    <property type="entry name" value="STKc_PKA_like"/>
    <property type="match status" value="1"/>
</dbReference>
<dbReference type="EMBL" id="HG721384">
    <property type="protein sequence ID" value="CDJ60148.1"/>
    <property type="molecule type" value="Genomic_DNA"/>
</dbReference>
<keyword evidence="5 6" id="KW-0067">ATP-binding</keyword>
<dbReference type="AlphaFoldDB" id="U6MAS2"/>
<keyword evidence="1" id="KW-0723">Serine/threonine-protein kinase</keyword>
<accession>U6MAS2</accession>
<evidence type="ECO:0000313" key="9">
    <source>
        <dbReference type="Proteomes" id="UP000030763"/>
    </source>
</evidence>
<protein>
    <submittedName>
        <fullName evidence="8">AGC kinase, putative</fullName>
    </submittedName>
</protein>
<keyword evidence="2" id="KW-0808">Transferase</keyword>
<dbReference type="VEuPathDB" id="ToxoDB:EMWEY_00027930"/>
<dbReference type="GO" id="GO:0005952">
    <property type="term" value="C:cAMP-dependent protein kinase complex"/>
    <property type="evidence" value="ECO:0007669"/>
    <property type="project" value="TreeGrafter"/>
</dbReference>
<dbReference type="InterPro" id="IPR000719">
    <property type="entry name" value="Prot_kinase_dom"/>
</dbReference>